<dbReference type="Proteomes" id="UP001500893">
    <property type="component" value="Unassembled WGS sequence"/>
</dbReference>
<organism evidence="2 3">
    <name type="scientific">Streptomyces rameus</name>
    <dbReference type="NCBI Taxonomy" id="68261"/>
    <lineage>
        <taxon>Bacteria</taxon>
        <taxon>Bacillati</taxon>
        <taxon>Actinomycetota</taxon>
        <taxon>Actinomycetes</taxon>
        <taxon>Kitasatosporales</taxon>
        <taxon>Streptomycetaceae</taxon>
        <taxon>Streptomyces</taxon>
    </lineage>
</organism>
<evidence type="ECO:0000313" key="3">
    <source>
        <dbReference type="Proteomes" id="UP001500893"/>
    </source>
</evidence>
<keyword evidence="1" id="KW-0732">Signal</keyword>
<reference evidence="3" key="1">
    <citation type="journal article" date="2019" name="Int. J. Syst. Evol. Microbiol.">
        <title>The Global Catalogue of Microorganisms (GCM) 10K type strain sequencing project: providing services to taxonomists for standard genome sequencing and annotation.</title>
        <authorList>
            <consortium name="The Broad Institute Genomics Platform"/>
            <consortium name="The Broad Institute Genome Sequencing Center for Infectious Disease"/>
            <person name="Wu L."/>
            <person name="Ma J."/>
        </authorList>
    </citation>
    <scope>NUCLEOTIDE SEQUENCE [LARGE SCALE GENOMIC DNA]</scope>
    <source>
        <strain evidence="3">JCM 11574</strain>
    </source>
</reference>
<accession>A0ABP6MN27</accession>
<dbReference type="RefSeq" id="WP_345046469.1">
    <property type="nucleotide sequence ID" value="NZ_BAAAVM010000001.1"/>
</dbReference>
<keyword evidence="3" id="KW-1185">Reference proteome</keyword>
<feature type="chain" id="PRO_5045636390" description="Secreted protein" evidence="1">
    <location>
        <begin position="31"/>
        <end position="151"/>
    </location>
</feature>
<protein>
    <recommendedName>
        <fullName evidence="4">Secreted protein</fullName>
    </recommendedName>
</protein>
<proteinExistence type="predicted"/>
<sequence>MKRKPRIPAMGFAALAATLSWSGGGAPAHATTGATRAAAVTCVGTSFSGTLGVNQAICNSGYALTMQDNGDLVLRRSNGSACYASGTRAAGDASATFVFHAAAPPTVDINSASRGLIGRIVGAHNVTGLGTNASVNNRGEFYVGYKKIGYC</sequence>
<dbReference type="Gene3D" id="2.90.10.10">
    <property type="entry name" value="Bulb-type lectin domain"/>
    <property type="match status" value="1"/>
</dbReference>
<comment type="caution">
    <text evidence="2">The sequence shown here is derived from an EMBL/GenBank/DDBJ whole genome shotgun (WGS) entry which is preliminary data.</text>
</comment>
<dbReference type="EMBL" id="BAAAVM010000001">
    <property type="protein sequence ID" value="GAA3118192.1"/>
    <property type="molecule type" value="Genomic_DNA"/>
</dbReference>
<evidence type="ECO:0008006" key="4">
    <source>
        <dbReference type="Google" id="ProtNLM"/>
    </source>
</evidence>
<feature type="signal peptide" evidence="1">
    <location>
        <begin position="1"/>
        <end position="30"/>
    </location>
</feature>
<name>A0ABP6MN27_9ACTN</name>
<gene>
    <name evidence="2" type="ORF">GCM10010521_02300</name>
</gene>
<dbReference type="SUPFAM" id="SSF51110">
    <property type="entry name" value="alpha-D-mannose-specific plant lectins"/>
    <property type="match status" value="1"/>
</dbReference>
<dbReference type="InterPro" id="IPR036426">
    <property type="entry name" value="Bulb-type_lectin_dom_sf"/>
</dbReference>
<evidence type="ECO:0000313" key="2">
    <source>
        <dbReference type="EMBL" id="GAA3118192.1"/>
    </source>
</evidence>
<evidence type="ECO:0000256" key="1">
    <source>
        <dbReference type="SAM" id="SignalP"/>
    </source>
</evidence>